<gene>
    <name evidence="6" type="ORF">CKAN_00318300</name>
</gene>
<dbReference type="PROSITE" id="PS51469">
    <property type="entry name" value="SUN"/>
    <property type="match status" value="1"/>
</dbReference>
<dbReference type="Gene3D" id="2.60.120.260">
    <property type="entry name" value="Galactose-binding domain-like"/>
    <property type="match status" value="1"/>
</dbReference>
<dbReference type="InterPro" id="IPR045119">
    <property type="entry name" value="SUN1-5"/>
</dbReference>
<keyword evidence="2" id="KW-0812">Transmembrane</keyword>
<dbReference type="Proteomes" id="UP000283530">
    <property type="component" value="Unassembled WGS sequence"/>
</dbReference>
<evidence type="ECO:0000313" key="6">
    <source>
        <dbReference type="EMBL" id="RWR74837.1"/>
    </source>
</evidence>
<organism evidence="6 7">
    <name type="scientific">Cinnamomum micranthum f. kanehirae</name>
    <dbReference type="NCBI Taxonomy" id="337451"/>
    <lineage>
        <taxon>Eukaryota</taxon>
        <taxon>Viridiplantae</taxon>
        <taxon>Streptophyta</taxon>
        <taxon>Embryophyta</taxon>
        <taxon>Tracheophyta</taxon>
        <taxon>Spermatophyta</taxon>
        <taxon>Magnoliopsida</taxon>
        <taxon>Magnoliidae</taxon>
        <taxon>Laurales</taxon>
        <taxon>Lauraceae</taxon>
        <taxon>Cinnamomum</taxon>
    </lineage>
</organism>
<comment type="subcellular location">
    <subcellularLocation>
        <location evidence="1">Membrane</location>
    </subcellularLocation>
</comment>
<evidence type="ECO:0000256" key="2">
    <source>
        <dbReference type="ARBA" id="ARBA00022692"/>
    </source>
</evidence>
<keyword evidence="3" id="KW-1133">Transmembrane helix</keyword>
<dbReference type="GO" id="GO:0043495">
    <property type="term" value="F:protein-membrane adaptor activity"/>
    <property type="evidence" value="ECO:0007669"/>
    <property type="project" value="TreeGrafter"/>
</dbReference>
<dbReference type="OrthoDB" id="342281at2759"/>
<dbReference type="EMBL" id="QPKB01000001">
    <property type="protein sequence ID" value="RWR74837.1"/>
    <property type="molecule type" value="Genomic_DNA"/>
</dbReference>
<keyword evidence="4" id="KW-0472">Membrane</keyword>
<accession>A0A443N8H4</accession>
<evidence type="ECO:0000256" key="1">
    <source>
        <dbReference type="ARBA" id="ARBA00004370"/>
    </source>
</evidence>
<evidence type="ECO:0000259" key="5">
    <source>
        <dbReference type="PROSITE" id="PS51469"/>
    </source>
</evidence>
<dbReference type="AlphaFoldDB" id="A0A443N8H4"/>
<dbReference type="STRING" id="337451.A0A443N8H4"/>
<evidence type="ECO:0000313" key="7">
    <source>
        <dbReference type="Proteomes" id="UP000283530"/>
    </source>
</evidence>
<evidence type="ECO:0000256" key="4">
    <source>
        <dbReference type="ARBA" id="ARBA00023136"/>
    </source>
</evidence>
<dbReference type="PANTHER" id="PTHR12911:SF8">
    <property type="entry name" value="KLAROID PROTEIN-RELATED"/>
    <property type="match status" value="1"/>
</dbReference>
<protein>
    <submittedName>
        <fullName evidence="6">Protein SAD1/UNC-84 domain-containing protein</fullName>
    </submittedName>
</protein>
<dbReference type="Pfam" id="PF07738">
    <property type="entry name" value="Sad1_UNC"/>
    <property type="match status" value="1"/>
</dbReference>
<evidence type="ECO:0000256" key="3">
    <source>
        <dbReference type="ARBA" id="ARBA00022989"/>
    </source>
</evidence>
<dbReference type="GO" id="GO:0005635">
    <property type="term" value="C:nuclear envelope"/>
    <property type="evidence" value="ECO:0007669"/>
    <property type="project" value="TreeGrafter"/>
</dbReference>
<comment type="caution">
    <text evidence="6">The sequence shown here is derived from an EMBL/GenBank/DDBJ whole genome shotgun (WGS) entry which is preliminary data.</text>
</comment>
<name>A0A443N8H4_9MAGN</name>
<sequence>MSRAIWKWAKKSNDRISAPVDALDFQGQISDVESFLKLTAKMMQVQIEVVDKKIENEIGSLRRELVKKVEEKGAFFENELKKLGDRTDILDESLDEVKNSGFFSKKEFESFANELKNRGQEAGEEGFSLDRVRAVAREIVMKEIEKHAADGLGRVDYALASGGASVVRHSEPFYHDNGISWLPAVRFRKGIHFLAHKMLEPSFGEPGDCFPLKGSSGFVEVRLRTAIIPEAITLEHVAKSVAYDRSTAPKDCRISAWYEGPDGIPPGVAPKVSLLADFTYELEKSNAQTFDVKFADSSIVNTVRFDFTSNHGGPLLTCIYRLRVHGHEPESVALLGANS</sequence>
<dbReference type="InterPro" id="IPR012919">
    <property type="entry name" value="SUN_dom"/>
</dbReference>
<keyword evidence="7" id="KW-1185">Reference proteome</keyword>
<proteinExistence type="predicted"/>
<dbReference type="GO" id="GO:0016020">
    <property type="term" value="C:membrane"/>
    <property type="evidence" value="ECO:0007669"/>
    <property type="project" value="UniProtKB-SubCell"/>
</dbReference>
<reference evidence="6 7" key="1">
    <citation type="journal article" date="2019" name="Nat. Plants">
        <title>Stout camphor tree genome fills gaps in understanding of flowering plant genome evolution.</title>
        <authorList>
            <person name="Chaw S.M."/>
            <person name="Liu Y.C."/>
            <person name="Wu Y.W."/>
            <person name="Wang H.Y."/>
            <person name="Lin C.I."/>
            <person name="Wu C.S."/>
            <person name="Ke H.M."/>
            <person name="Chang L.Y."/>
            <person name="Hsu C.Y."/>
            <person name="Yang H.T."/>
            <person name="Sudianto E."/>
            <person name="Hsu M.H."/>
            <person name="Wu K.P."/>
            <person name="Wang L.N."/>
            <person name="Leebens-Mack J.H."/>
            <person name="Tsai I.J."/>
        </authorList>
    </citation>
    <scope>NUCLEOTIDE SEQUENCE [LARGE SCALE GENOMIC DNA]</scope>
    <source>
        <strain evidence="7">cv. Chaw 1501</strain>
        <tissue evidence="6">Young leaves</tissue>
    </source>
</reference>
<dbReference type="PANTHER" id="PTHR12911">
    <property type="entry name" value="SAD1/UNC-84-LIKE PROTEIN-RELATED"/>
    <property type="match status" value="1"/>
</dbReference>
<feature type="domain" description="SUN" evidence="5">
    <location>
        <begin position="152"/>
        <end position="329"/>
    </location>
</feature>